<evidence type="ECO:0000313" key="3">
    <source>
        <dbReference type="Proteomes" id="UP000001876"/>
    </source>
</evidence>
<dbReference type="Gene3D" id="3.40.50.150">
    <property type="entry name" value="Vaccinia Virus protein VP39"/>
    <property type="match status" value="1"/>
</dbReference>
<dbReference type="KEGG" id="mpp:MICPUCDRAFT_60159"/>
<dbReference type="GeneID" id="9686131"/>
<dbReference type="SUPFAM" id="SSF53335">
    <property type="entry name" value="S-adenosyl-L-methionine-dependent methyltransferases"/>
    <property type="match status" value="1"/>
</dbReference>
<dbReference type="STRING" id="564608.C1MXH3"/>
<keyword evidence="3" id="KW-1185">Reference proteome</keyword>
<accession>C1MXH3</accession>
<dbReference type="eggNOG" id="ENOG502R2SN">
    <property type="taxonomic scope" value="Eukaryota"/>
</dbReference>
<sequence length="249" mass="26211">MATTRALVPRGLPRPPPRTRARRRVPALRRAAPRDACAPEEPHLEDVLSSSGRTTDMARSLWAAALRVGDVAIDATAGNGHDTVALARLVARDDADAAGRVVAYDVQASAVASARARVTRELPPATAARVELRHASHDTMAADVPTPDSVGVVCFNLGYLPGADSDKSVTTTTDATVRAVTTATGLLREGGVVTVVAYVGHDGGAEETAAVLAFCATLDPKRFVVSHHVVLNRKNSPQLVAVHRRMNRG</sequence>
<dbReference type="EMBL" id="GG663742">
    <property type="protein sequence ID" value="EEH55164.1"/>
    <property type="molecule type" value="Genomic_DNA"/>
</dbReference>
<dbReference type="InterPro" id="IPR029063">
    <property type="entry name" value="SAM-dependent_MTases_sf"/>
</dbReference>
<feature type="region of interest" description="Disordered" evidence="1">
    <location>
        <begin position="1"/>
        <end position="52"/>
    </location>
</feature>
<dbReference type="OrthoDB" id="2984at2759"/>
<reference evidence="2 3" key="1">
    <citation type="journal article" date="2009" name="Science">
        <title>Green evolution and dynamic adaptations revealed by genomes of the marine picoeukaryotes Micromonas.</title>
        <authorList>
            <person name="Worden A.Z."/>
            <person name="Lee J.H."/>
            <person name="Mock T."/>
            <person name="Rouze P."/>
            <person name="Simmons M.P."/>
            <person name="Aerts A.L."/>
            <person name="Allen A.E."/>
            <person name="Cuvelier M.L."/>
            <person name="Derelle E."/>
            <person name="Everett M.V."/>
            <person name="Foulon E."/>
            <person name="Grimwood J."/>
            <person name="Gundlach H."/>
            <person name="Henrissat B."/>
            <person name="Napoli C."/>
            <person name="McDonald S.M."/>
            <person name="Parker M.S."/>
            <person name="Rombauts S."/>
            <person name="Salamov A."/>
            <person name="Von Dassow P."/>
            <person name="Badger J.H."/>
            <person name="Coutinho P.M."/>
            <person name="Demir E."/>
            <person name="Dubchak I."/>
            <person name="Gentemann C."/>
            <person name="Eikrem W."/>
            <person name="Gready J.E."/>
            <person name="John U."/>
            <person name="Lanier W."/>
            <person name="Lindquist E.A."/>
            <person name="Lucas S."/>
            <person name="Mayer K.F."/>
            <person name="Moreau H."/>
            <person name="Not F."/>
            <person name="Otillar R."/>
            <person name="Panaud O."/>
            <person name="Pangilinan J."/>
            <person name="Paulsen I."/>
            <person name="Piegu B."/>
            <person name="Poliakov A."/>
            <person name="Robbens S."/>
            <person name="Schmutz J."/>
            <person name="Toulza E."/>
            <person name="Wyss T."/>
            <person name="Zelensky A."/>
            <person name="Zhou K."/>
            <person name="Armbrust E.V."/>
            <person name="Bhattacharya D."/>
            <person name="Goodenough U.W."/>
            <person name="Van de Peer Y."/>
            <person name="Grigoriev I.V."/>
        </authorList>
    </citation>
    <scope>NUCLEOTIDE SEQUENCE [LARGE SCALE GENOMIC DNA]</scope>
    <source>
        <strain evidence="2 3">CCMP1545</strain>
    </source>
</reference>
<dbReference type="Proteomes" id="UP000001876">
    <property type="component" value="Unassembled WGS sequence"/>
</dbReference>
<feature type="compositionally biased region" description="Basic residues" evidence="1">
    <location>
        <begin position="17"/>
        <end position="27"/>
    </location>
</feature>
<dbReference type="InterPro" id="IPR010719">
    <property type="entry name" value="MnmM_MeTrfase"/>
</dbReference>
<evidence type="ECO:0000256" key="1">
    <source>
        <dbReference type="SAM" id="MobiDB-lite"/>
    </source>
</evidence>
<organism evidence="3">
    <name type="scientific">Micromonas pusilla (strain CCMP1545)</name>
    <name type="common">Picoplanktonic green alga</name>
    <dbReference type="NCBI Taxonomy" id="564608"/>
    <lineage>
        <taxon>Eukaryota</taxon>
        <taxon>Viridiplantae</taxon>
        <taxon>Chlorophyta</taxon>
        <taxon>Mamiellophyceae</taxon>
        <taxon>Mamiellales</taxon>
        <taxon>Mamiellaceae</taxon>
        <taxon>Micromonas</taxon>
    </lineage>
</organism>
<name>C1MXH3_MICPC</name>
<dbReference type="Pfam" id="PF06962">
    <property type="entry name" value="rRNA_methylase"/>
    <property type="match status" value="1"/>
</dbReference>
<proteinExistence type="predicted"/>
<gene>
    <name evidence="2" type="ORF">MICPUCDRAFT_60159</name>
</gene>
<protein>
    <submittedName>
        <fullName evidence="2">Predicted protein</fullName>
    </submittedName>
</protein>
<evidence type="ECO:0000313" key="2">
    <source>
        <dbReference type="EMBL" id="EEH55164.1"/>
    </source>
</evidence>
<dbReference type="PANTHER" id="PTHR35276">
    <property type="entry name" value="S-ADENOSYL-L-METHIONINE-DEPENDENT METHYLTRANSFERASES SUPERFAMILY PROTEIN"/>
    <property type="match status" value="1"/>
</dbReference>
<dbReference type="AlphaFoldDB" id="C1MXH3"/>
<dbReference type="OMA" id="VLVVYHG"/>
<dbReference type="PANTHER" id="PTHR35276:SF1">
    <property type="entry name" value="TRNA (MNM(5)S(2)U34)-METHYLTRANSFERASE, CHLOROPLASTIC"/>
    <property type="match status" value="1"/>
</dbReference>
<feature type="compositionally biased region" description="Low complexity" evidence="1">
    <location>
        <begin position="1"/>
        <end position="11"/>
    </location>
</feature>
<dbReference type="RefSeq" id="XP_003060395.1">
    <property type="nucleotide sequence ID" value="XM_003060349.1"/>
</dbReference>